<dbReference type="Proteomes" id="UP000314985">
    <property type="component" value="Chromosome 2"/>
</dbReference>
<dbReference type="PANTHER" id="PTHR23338">
    <property type="entry name" value="SMALL NUCLEAR RIBONUCLEOPROTEIN SM"/>
    <property type="match status" value="1"/>
</dbReference>
<evidence type="ECO:0000313" key="3">
    <source>
        <dbReference type="Proteomes" id="UP000314985"/>
    </source>
</evidence>
<organism evidence="2 3">
    <name type="scientific">Sus scrofa</name>
    <name type="common">Pig</name>
    <dbReference type="NCBI Taxonomy" id="9823"/>
    <lineage>
        <taxon>Eukaryota</taxon>
        <taxon>Metazoa</taxon>
        <taxon>Chordata</taxon>
        <taxon>Craniata</taxon>
        <taxon>Vertebrata</taxon>
        <taxon>Euteleostomi</taxon>
        <taxon>Mammalia</taxon>
        <taxon>Eutheria</taxon>
        <taxon>Laurasiatheria</taxon>
        <taxon>Artiodactyla</taxon>
        <taxon>Suina</taxon>
        <taxon>Suidae</taxon>
        <taxon>Sus</taxon>
    </lineage>
</organism>
<protein>
    <submittedName>
        <fullName evidence="2">Uncharacterized protein</fullName>
    </submittedName>
</protein>
<keyword evidence="1" id="KW-0508">mRNA splicing</keyword>
<reference evidence="2 3" key="1">
    <citation type="submission" date="2017-08" db="EMBL/GenBank/DDBJ databases">
        <title>USMARCv1.0.</title>
        <authorList>
            <person name="Hannum G.I."/>
            <person name="Koren S."/>
            <person name="Schroeder S.G."/>
            <person name="Chin S.C."/>
            <person name="Nonneman D.J."/>
            <person name="Becker S.A."/>
            <person name="Rosen B.D."/>
            <person name="Bickhart D.M."/>
            <person name="Putnam N.H."/>
            <person name="Green R.E."/>
            <person name="Tuggle C.K."/>
            <person name="Liu H."/>
            <person name="Rohrer G.A."/>
            <person name="Warr A."/>
            <person name="Hall R."/>
            <person name="Kim K."/>
            <person name="Hume D.A."/>
            <person name="Talbot R."/>
            <person name="Chow W."/>
            <person name="Howe K."/>
            <person name="Schwartz A.S."/>
            <person name="Watson M."/>
            <person name="Archibald A.L."/>
            <person name="Phillippy A.M."/>
            <person name="Smith T.P.L."/>
        </authorList>
    </citation>
    <scope>NUCLEOTIDE SEQUENCE [LARGE SCALE GENOMIC DNA]</scope>
</reference>
<proteinExistence type="predicted"/>
<dbReference type="Gene3D" id="2.30.30.100">
    <property type="match status" value="1"/>
</dbReference>
<name>A0A4X1UFT0_PIG</name>
<accession>A0A4X1UFT0</accession>
<sequence length="80" mass="9141">MTLKNRESVQLQTLSIPGNNIRYFTLPDSLPLDTLLVDIEPKVKSKKEKLLQEEAEDEEEKEGVLGNNVSQDYCFKVICD</sequence>
<dbReference type="Ensembl" id="ENSSSCT00070034577.1">
    <property type="protein sequence ID" value="ENSSSCP00070028883.1"/>
    <property type="gene ID" value="ENSSSCG00070017519.1"/>
</dbReference>
<evidence type="ECO:0000256" key="1">
    <source>
        <dbReference type="ARBA" id="ARBA00022728"/>
    </source>
</evidence>
<dbReference type="FunFam" id="2.30.30.100:FF:000014">
    <property type="entry name" value="Small nuclear ribonucleoprotein Sm D1"/>
    <property type="match status" value="1"/>
</dbReference>
<dbReference type="GO" id="GO:0005681">
    <property type="term" value="C:spliceosomal complex"/>
    <property type="evidence" value="ECO:0007669"/>
    <property type="project" value="UniProtKB-KW"/>
</dbReference>
<dbReference type="InterPro" id="IPR010920">
    <property type="entry name" value="LSM_dom_sf"/>
</dbReference>
<keyword evidence="1" id="KW-0747">Spliceosome</keyword>
<reference evidence="2" key="2">
    <citation type="submission" date="2025-08" db="UniProtKB">
        <authorList>
            <consortium name="Ensembl"/>
        </authorList>
    </citation>
    <scope>IDENTIFICATION</scope>
</reference>
<dbReference type="AlphaFoldDB" id="A0A4X1UFT0"/>
<dbReference type="InterPro" id="IPR027141">
    <property type="entry name" value="LSm4/Sm_D1/D3"/>
</dbReference>
<dbReference type="GO" id="GO:0006396">
    <property type="term" value="P:RNA processing"/>
    <property type="evidence" value="ECO:0007669"/>
    <property type="project" value="InterPro"/>
</dbReference>
<keyword evidence="1" id="KW-0507">mRNA processing</keyword>
<dbReference type="SUPFAM" id="SSF50182">
    <property type="entry name" value="Sm-like ribonucleoproteins"/>
    <property type="match status" value="1"/>
</dbReference>
<evidence type="ECO:0000313" key="2">
    <source>
        <dbReference type="Ensembl" id="ENSSSCP00070028883.1"/>
    </source>
</evidence>